<dbReference type="Proteomes" id="UP001580391">
    <property type="component" value="Unassembled WGS sequence"/>
</dbReference>
<dbReference type="RefSeq" id="WP_016544974.1">
    <property type="nucleotide sequence ID" value="NZ_JBHILI010000009.1"/>
</dbReference>
<comment type="caution">
    <text evidence="13">The sequence shown here is derived from an EMBL/GenBank/DDBJ whole genome shotgun (WGS) entry which is preliminary data.</text>
</comment>
<keyword evidence="7 11" id="KW-0663">Pyridoxal phosphate</keyword>
<gene>
    <name evidence="11 13" type="primary">trpB</name>
    <name evidence="13" type="ORF">ACE5IX_14560</name>
</gene>
<comment type="subunit">
    <text evidence="4 11">Tetramer of two alpha and two beta chains.</text>
</comment>
<comment type="function">
    <text evidence="11">The beta subunit is responsible for the synthesis of L-tryptophan from indole and L-serine.</text>
</comment>
<keyword evidence="9 11" id="KW-0456">Lyase</keyword>
<comment type="catalytic activity">
    <reaction evidence="10 11">
        <text>(1S,2R)-1-C-(indol-3-yl)glycerol 3-phosphate + L-serine = D-glyceraldehyde 3-phosphate + L-tryptophan + H2O</text>
        <dbReference type="Rhea" id="RHEA:10532"/>
        <dbReference type="ChEBI" id="CHEBI:15377"/>
        <dbReference type="ChEBI" id="CHEBI:33384"/>
        <dbReference type="ChEBI" id="CHEBI:57912"/>
        <dbReference type="ChEBI" id="CHEBI:58866"/>
        <dbReference type="ChEBI" id="CHEBI:59776"/>
        <dbReference type="EC" id="4.2.1.20"/>
    </reaction>
</comment>
<evidence type="ECO:0000256" key="1">
    <source>
        <dbReference type="ARBA" id="ARBA00001933"/>
    </source>
</evidence>
<organism evidence="13 14">
    <name type="scientific">Leptospira wolffii</name>
    <dbReference type="NCBI Taxonomy" id="409998"/>
    <lineage>
        <taxon>Bacteria</taxon>
        <taxon>Pseudomonadati</taxon>
        <taxon>Spirochaetota</taxon>
        <taxon>Spirochaetia</taxon>
        <taxon>Leptospirales</taxon>
        <taxon>Leptospiraceae</taxon>
        <taxon>Leptospira</taxon>
    </lineage>
</organism>
<evidence type="ECO:0000256" key="6">
    <source>
        <dbReference type="ARBA" id="ARBA00022822"/>
    </source>
</evidence>
<feature type="modified residue" description="N6-(pyridoxal phosphate)lysine" evidence="11">
    <location>
        <position position="93"/>
    </location>
</feature>
<keyword evidence="6 11" id="KW-0822">Tryptophan biosynthesis</keyword>
<accession>A0ABV5BQZ8</accession>
<dbReference type="InterPro" id="IPR001926">
    <property type="entry name" value="TrpB-like_PALP"/>
</dbReference>
<evidence type="ECO:0000256" key="9">
    <source>
        <dbReference type="ARBA" id="ARBA00023239"/>
    </source>
</evidence>
<reference evidence="13 14" key="1">
    <citation type="submission" date="2024-09" db="EMBL/GenBank/DDBJ databases">
        <title>Taxonomic and Genotyping Characterization of Leptospira Strains isolated from Multiple Sources in Colombia highlights the importance of intermediate species.</title>
        <authorList>
            <person name="Torres Higuera L."/>
            <person name="Rojas Tapias D."/>
            <person name="Jimenez Velasquez S."/>
            <person name="Renjifo Ibanez C."/>
        </authorList>
    </citation>
    <scope>NUCLEOTIDE SEQUENCE [LARGE SCALE GENOMIC DNA]</scope>
    <source>
        <strain evidence="13 14">Lep080</strain>
    </source>
</reference>
<dbReference type="InterPro" id="IPR036052">
    <property type="entry name" value="TrpB-like_PALP_sf"/>
</dbReference>
<dbReference type="NCBIfam" id="TIGR00263">
    <property type="entry name" value="trpB"/>
    <property type="match status" value="1"/>
</dbReference>
<dbReference type="CDD" id="cd06446">
    <property type="entry name" value="Trp-synth_B"/>
    <property type="match status" value="1"/>
</dbReference>
<feature type="domain" description="Tryptophan synthase beta chain-like PALP" evidence="12">
    <location>
        <begin position="59"/>
        <end position="383"/>
    </location>
</feature>
<comment type="similarity">
    <text evidence="3 11">Belongs to the TrpB family.</text>
</comment>
<evidence type="ECO:0000256" key="3">
    <source>
        <dbReference type="ARBA" id="ARBA00009982"/>
    </source>
</evidence>
<dbReference type="GO" id="GO:0004834">
    <property type="term" value="F:tryptophan synthase activity"/>
    <property type="evidence" value="ECO:0007669"/>
    <property type="project" value="UniProtKB-EC"/>
</dbReference>
<comment type="pathway">
    <text evidence="2 11">Amino-acid biosynthesis; L-tryptophan biosynthesis; L-tryptophan from chorismate: step 5/5.</text>
</comment>
<evidence type="ECO:0000256" key="5">
    <source>
        <dbReference type="ARBA" id="ARBA00022605"/>
    </source>
</evidence>
<comment type="cofactor">
    <cofactor evidence="1 11">
        <name>pyridoxal 5'-phosphate</name>
        <dbReference type="ChEBI" id="CHEBI:597326"/>
    </cofactor>
</comment>
<dbReference type="PIRSF" id="PIRSF001413">
    <property type="entry name" value="Trp_syn_beta"/>
    <property type="match status" value="1"/>
</dbReference>
<evidence type="ECO:0000313" key="13">
    <source>
        <dbReference type="EMBL" id="MFB5737743.1"/>
    </source>
</evidence>
<dbReference type="Gene3D" id="3.40.50.1100">
    <property type="match status" value="2"/>
</dbReference>
<dbReference type="EMBL" id="JBHILJ010000008">
    <property type="protein sequence ID" value="MFB5737743.1"/>
    <property type="molecule type" value="Genomic_DNA"/>
</dbReference>
<evidence type="ECO:0000256" key="4">
    <source>
        <dbReference type="ARBA" id="ARBA00011270"/>
    </source>
</evidence>
<sequence length="404" mass="44116">MAKERSFTEKEGYFGDFGGRYAPEILTEALIELEGTYEKLRKDKKFKKELEFYRRNYIGRPSPVTFAERLTQAWGGARIWLKREDLNHTGAHKINNTIGQALIAKAMGKRRIIAETGAGQHGVATATVGAMFQFETAIFMGEEDLRRQKLNAIRMEMLGAKVIGVSSGTATLKDATSEAMRDWALNVSNTHYIVGSVIGPHPFPTIVRDFQKVIGEESRKQFQKENDKLPDAVVACVGGGSNAMGMFYGFLKDKKVKLYGVEAGGRGSSPGEHSATMLFGKTGFLHGTKTLVIQDEGGQVVPAHSVSAGLDYPGVGPEHAYLHSSGRVKYETVSDEGALDAFMEVCRIEGIIPALETAHAFHFAKELAKDLGKKKDILICLSGRGDKDVAEVARLVGLSKGELL</sequence>
<dbReference type="SUPFAM" id="SSF53686">
    <property type="entry name" value="Tryptophan synthase beta subunit-like PLP-dependent enzymes"/>
    <property type="match status" value="1"/>
</dbReference>
<evidence type="ECO:0000256" key="11">
    <source>
        <dbReference type="HAMAP-Rule" id="MF_00133"/>
    </source>
</evidence>
<protein>
    <recommendedName>
        <fullName evidence="11">Tryptophan synthase beta chain</fullName>
        <ecNumber evidence="11">4.2.1.20</ecNumber>
    </recommendedName>
</protein>
<proteinExistence type="inferred from homology"/>
<dbReference type="PROSITE" id="PS00168">
    <property type="entry name" value="TRP_SYNTHASE_BETA"/>
    <property type="match status" value="1"/>
</dbReference>
<dbReference type="EC" id="4.2.1.20" evidence="11"/>
<evidence type="ECO:0000256" key="7">
    <source>
        <dbReference type="ARBA" id="ARBA00022898"/>
    </source>
</evidence>
<dbReference type="PANTHER" id="PTHR48077">
    <property type="entry name" value="TRYPTOPHAN SYNTHASE-RELATED"/>
    <property type="match status" value="1"/>
</dbReference>
<dbReference type="InterPro" id="IPR006654">
    <property type="entry name" value="Trp_synth_beta"/>
</dbReference>
<evidence type="ECO:0000313" key="14">
    <source>
        <dbReference type="Proteomes" id="UP001580391"/>
    </source>
</evidence>
<keyword evidence="8 11" id="KW-0057">Aromatic amino acid biosynthesis</keyword>
<evidence type="ECO:0000259" key="12">
    <source>
        <dbReference type="Pfam" id="PF00291"/>
    </source>
</evidence>
<keyword evidence="5 11" id="KW-0028">Amino-acid biosynthesis</keyword>
<evidence type="ECO:0000256" key="2">
    <source>
        <dbReference type="ARBA" id="ARBA00004733"/>
    </source>
</evidence>
<evidence type="ECO:0000256" key="10">
    <source>
        <dbReference type="ARBA" id="ARBA00049047"/>
    </source>
</evidence>
<evidence type="ECO:0000256" key="8">
    <source>
        <dbReference type="ARBA" id="ARBA00023141"/>
    </source>
</evidence>
<dbReference type="InterPro" id="IPR023026">
    <property type="entry name" value="Trp_synth_beta/beta-like"/>
</dbReference>
<dbReference type="PANTHER" id="PTHR48077:SF3">
    <property type="entry name" value="TRYPTOPHAN SYNTHASE"/>
    <property type="match status" value="1"/>
</dbReference>
<keyword evidence="14" id="KW-1185">Reference proteome</keyword>
<dbReference type="Pfam" id="PF00291">
    <property type="entry name" value="PALP"/>
    <property type="match status" value="1"/>
</dbReference>
<dbReference type="HAMAP" id="MF_00133">
    <property type="entry name" value="Trp_synth_beta"/>
    <property type="match status" value="1"/>
</dbReference>
<name>A0ABV5BQZ8_9LEPT</name>
<dbReference type="InterPro" id="IPR006653">
    <property type="entry name" value="Trp_synth_b_CS"/>
</dbReference>